<evidence type="ECO:0000313" key="1">
    <source>
        <dbReference type="EMBL" id="MBL6458623.1"/>
    </source>
</evidence>
<evidence type="ECO:0000313" key="2">
    <source>
        <dbReference type="Proteomes" id="UP000606490"/>
    </source>
</evidence>
<accession>A0ABS1VAD6</accession>
<sequence length="100" mass="10546">MAFIKPIEIANTGLVATYWRLAGSQTDFTAGIVEFRLCGYPDQEARQAGKAPLPSIPYRLGAEELGLASLHAVTSAALYAAARSQPAADGTVWFADAADC</sequence>
<proteinExistence type="predicted"/>
<name>A0ABS1VAD6_9PROT</name>
<organism evidence="1 2">
    <name type="scientific">Belnapia mucosa</name>
    <dbReference type="NCBI Taxonomy" id="2804532"/>
    <lineage>
        <taxon>Bacteria</taxon>
        <taxon>Pseudomonadati</taxon>
        <taxon>Pseudomonadota</taxon>
        <taxon>Alphaproteobacteria</taxon>
        <taxon>Acetobacterales</taxon>
        <taxon>Roseomonadaceae</taxon>
        <taxon>Belnapia</taxon>
    </lineage>
</organism>
<reference evidence="1 2" key="1">
    <citation type="submission" date="2021-01" db="EMBL/GenBank/DDBJ databases">
        <title>Belnapia mucosa sp. nov. and Belnapia arida sp. nov., isolated from the Tabernas Desert (Almeria, Spain).</title>
        <authorList>
            <person name="Molina-Menor E."/>
            <person name="Vidal-Verdu A."/>
            <person name="Calonge A."/>
            <person name="Satari L."/>
            <person name="Pereto Magraner J."/>
            <person name="Porcar Miralles M."/>
        </authorList>
    </citation>
    <scope>NUCLEOTIDE SEQUENCE [LARGE SCALE GENOMIC DNA]</scope>
    <source>
        <strain evidence="1 2">T6</strain>
    </source>
</reference>
<dbReference type="RefSeq" id="WP_202828357.1">
    <property type="nucleotide sequence ID" value="NZ_JAEUXJ010000016.1"/>
</dbReference>
<dbReference type="Proteomes" id="UP000606490">
    <property type="component" value="Unassembled WGS sequence"/>
</dbReference>
<comment type="caution">
    <text evidence="1">The sequence shown here is derived from an EMBL/GenBank/DDBJ whole genome shotgun (WGS) entry which is preliminary data.</text>
</comment>
<keyword evidence="2" id="KW-1185">Reference proteome</keyword>
<protein>
    <submittedName>
        <fullName evidence="1">Uncharacterized protein</fullName>
    </submittedName>
</protein>
<gene>
    <name evidence="1" type="ORF">JMJ55_25110</name>
</gene>
<dbReference type="EMBL" id="JAEUXJ010000016">
    <property type="protein sequence ID" value="MBL6458623.1"/>
    <property type="molecule type" value="Genomic_DNA"/>
</dbReference>